<accession>A0A1H9N6A7</accession>
<reference evidence="3" key="1">
    <citation type="submission" date="2016-10" db="EMBL/GenBank/DDBJ databases">
        <authorList>
            <person name="de Groot N.N."/>
        </authorList>
    </citation>
    <scope>NUCLEOTIDE SEQUENCE [LARGE SCALE GENOMIC DNA]</scope>
    <source>
        <strain evidence="3">KHGC19</strain>
    </source>
</reference>
<evidence type="ECO:0008006" key="6">
    <source>
        <dbReference type="Google" id="ProtNLM"/>
    </source>
</evidence>
<feature type="transmembrane region" description="Helical" evidence="1">
    <location>
        <begin position="12"/>
        <end position="30"/>
    </location>
</feature>
<dbReference type="RefSeq" id="WP_234970617.1">
    <property type="nucleotide sequence ID" value="NZ_FNWT01000001.1"/>
</dbReference>
<organism evidence="3 4">
    <name type="scientific">Parafannyhessea umbonata</name>
    <dbReference type="NCBI Taxonomy" id="604330"/>
    <lineage>
        <taxon>Bacteria</taxon>
        <taxon>Bacillati</taxon>
        <taxon>Actinomycetota</taxon>
        <taxon>Coriobacteriia</taxon>
        <taxon>Coriobacteriales</taxon>
        <taxon>Atopobiaceae</taxon>
        <taxon>Parafannyhessea</taxon>
    </lineage>
</organism>
<dbReference type="EMBL" id="FNWT01000001">
    <property type="protein sequence ID" value="SEH38207.1"/>
    <property type="molecule type" value="Genomic_DNA"/>
</dbReference>
<keyword evidence="1" id="KW-0472">Membrane</keyword>
<evidence type="ECO:0000313" key="2">
    <source>
        <dbReference type="EMBL" id="SEH38207.1"/>
    </source>
</evidence>
<sequence>MSRENRGQMTVEFAVLMPVVIVVALVVFNLTKFCEMCAVFDRVSKDAVLSQGVAPSGDQATSTSVDAVRSAIEAAVDSRQCEIEVTAERSSEGARGEGVTFPVSPLLTTYHCKLRFRPWPSSFSLAGVLFSPPPFLVHERTIVVDRFRPGVVA</sequence>
<reference evidence="4 5" key="2">
    <citation type="submission" date="2016-10" db="EMBL/GenBank/DDBJ databases">
        <authorList>
            <person name="Varghese N."/>
            <person name="Submissions S."/>
        </authorList>
    </citation>
    <scope>NUCLEOTIDE SEQUENCE [LARGE SCALE GENOMIC DNA]</scope>
    <source>
        <strain evidence="4">KHGC19</strain>
        <strain evidence="2 5">WCP15</strain>
    </source>
</reference>
<evidence type="ECO:0000256" key="1">
    <source>
        <dbReference type="SAM" id="Phobius"/>
    </source>
</evidence>
<evidence type="ECO:0000313" key="5">
    <source>
        <dbReference type="Proteomes" id="UP000199135"/>
    </source>
</evidence>
<keyword evidence="1" id="KW-0812">Transmembrane</keyword>
<name>A0A1H9N6A7_9ACTN</name>
<evidence type="ECO:0000313" key="3">
    <source>
        <dbReference type="EMBL" id="SER31454.1"/>
    </source>
</evidence>
<dbReference type="AlphaFoldDB" id="A0A1H9N6A7"/>
<gene>
    <name evidence="3" type="ORF">SAMN05216446_0232</name>
    <name evidence="2" type="ORF">SAMN05216447_101226</name>
</gene>
<keyword evidence="1" id="KW-1133">Transmembrane helix</keyword>
<proteinExistence type="predicted"/>
<evidence type="ECO:0000313" key="4">
    <source>
        <dbReference type="Proteomes" id="UP000199128"/>
    </source>
</evidence>
<dbReference type="EMBL" id="FOGP01000001">
    <property type="protein sequence ID" value="SER31454.1"/>
    <property type="molecule type" value="Genomic_DNA"/>
</dbReference>
<dbReference type="Proteomes" id="UP000199128">
    <property type="component" value="Unassembled WGS sequence"/>
</dbReference>
<protein>
    <recommendedName>
        <fullName evidence="6">TadE-like protein</fullName>
    </recommendedName>
</protein>
<keyword evidence="5" id="KW-1185">Reference proteome</keyword>
<dbReference type="Proteomes" id="UP000199135">
    <property type="component" value="Unassembled WGS sequence"/>
</dbReference>